<feature type="chain" id="PRO_5024923748" description="Transmembrane protein" evidence="1">
    <location>
        <begin position="27"/>
        <end position="56"/>
    </location>
</feature>
<reference evidence="2 3" key="1">
    <citation type="submission" date="2019-11" db="EMBL/GenBank/DDBJ databases">
        <authorList>
            <person name="Jiao W.-B."/>
            <person name="Schneeberger K."/>
        </authorList>
    </citation>
    <scope>NUCLEOTIDE SEQUENCE [LARGE SCALE GENOMIC DNA]</scope>
    <source>
        <strain evidence="3">cv. An-1</strain>
    </source>
</reference>
<proteinExistence type="predicted"/>
<evidence type="ECO:0008006" key="4">
    <source>
        <dbReference type="Google" id="ProtNLM"/>
    </source>
</evidence>
<protein>
    <recommendedName>
        <fullName evidence="4">Transmembrane protein</fullName>
    </recommendedName>
</protein>
<accession>A0A654FSI7</accession>
<name>A0A654FSI7_ARATH</name>
<dbReference type="EMBL" id="CACRSJ010000109">
    <property type="protein sequence ID" value="VYS63829.1"/>
    <property type="molecule type" value="Genomic_DNA"/>
</dbReference>
<dbReference type="Proteomes" id="UP000426265">
    <property type="component" value="Unassembled WGS sequence"/>
</dbReference>
<evidence type="ECO:0000313" key="2">
    <source>
        <dbReference type="EMBL" id="VYS63829.1"/>
    </source>
</evidence>
<evidence type="ECO:0000256" key="1">
    <source>
        <dbReference type="SAM" id="SignalP"/>
    </source>
</evidence>
<gene>
    <name evidence="2" type="ORF">AN1_LOCUS19242</name>
</gene>
<keyword evidence="1" id="KW-0732">Signal</keyword>
<sequence>MSGSSAFHIILSVTFMVFLFGGLCEAGVAVNVDILVQMFNWDYTANRRTKISDHNL</sequence>
<organism evidence="2 3">
    <name type="scientific">Arabidopsis thaliana</name>
    <name type="common">Mouse-ear cress</name>
    <dbReference type="NCBI Taxonomy" id="3702"/>
    <lineage>
        <taxon>Eukaryota</taxon>
        <taxon>Viridiplantae</taxon>
        <taxon>Streptophyta</taxon>
        <taxon>Embryophyta</taxon>
        <taxon>Tracheophyta</taxon>
        <taxon>Spermatophyta</taxon>
        <taxon>Magnoliopsida</taxon>
        <taxon>eudicotyledons</taxon>
        <taxon>Gunneridae</taxon>
        <taxon>Pentapetalae</taxon>
        <taxon>rosids</taxon>
        <taxon>malvids</taxon>
        <taxon>Brassicales</taxon>
        <taxon>Brassicaceae</taxon>
        <taxon>Camelineae</taxon>
        <taxon>Arabidopsis</taxon>
    </lineage>
</organism>
<evidence type="ECO:0000313" key="3">
    <source>
        <dbReference type="Proteomes" id="UP000426265"/>
    </source>
</evidence>
<dbReference type="AlphaFoldDB" id="A0A654FSI7"/>
<feature type="signal peptide" evidence="1">
    <location>
        <begin position="1"/>
        <end position="26"/>
    </location>
</feature>